<gene>
    <name evidence="1" type="ORF">NCTC11088_01506</name>
</gene>
<dbReference type="EMBL" id="UGTH01000001">
    <property type="protein sequence ID" value="SUB75707.1"/>
    <property type="molecule type" value="Genomic_DNA"/>
</dbReference>
<accession>A0A379DCS8</accession>
<protein>
    <submittedName>
        <fullName evidence="1">Uncharacterized protein</fullName>
    </submittedName>
</protein>
<evidence type="ECO:0000313" key="1">
    <source>
        <dbReference type="EMBL" id="SUB75707.1"/>
    </source>
</evidence>
<dbReference type="AlphaFoldDB" id="A0A379DCS8"/>
<dbReference type="Proteomes" id="UP000254777">
    <property type="component" value="Unassembled WGS sequence"/>
</dbReference>
<sequence>MLKKLLLKSAKKAVITKVTGKKSLFPTKRLAKIVYLNTRIKARNKFGKYM</sequence>
<organism evidence="1 2">
    <name type="scientific">Peptoniphilus indolicus</name>
    <dbReference type="NCBI Taxonomy" id="33030"/>
    <lineage>
        <taxon>Bacteria</taxon>
        <taxon>Bacillati</taxon>
        <taxon>Bacillota</taxon>
        <taxon>Tissierellia</taxon>
        <taxon>Tissierellales</taxon>
        <taxon>Peptoniphilaceae</taxon>
        <taxon>Peptoniphilus</taxon>
    </lineage>
</organism>
<evidence type="ECO:0000313" key="2">
    <source>
        <dbReference type="Proteomes" id="UP000254777"/>
    </source>
</evidence>
<name>A0A379DCS8_9FIRM</name>
<reference evidence="1 2" key="1">
    <citation type="submission" date="2018-06" db="EMBL/GenBank/DDBJ databases">
        <authorList>
            <consortium name="Pathogen Informatics"/>
            <person name="Doyle S."/>
        </authorList>
    </citation>
    <scope>NUCLEOTIDE SEQUENCE [LARGE SCALE GENOMIC DNA]</scope>
    <source>
        <strain evidence="1 2">NCTC11088</strain>
    </source>
</reference>
<dbReference type="RefSeq" id="WP_004820922.1">
    <property type="nucleotide sequence ID" value="NZ_UGTH01000001.1"/>
</dbReference>
<proteinExistence type="predicted"/>